<evidence type="ECO:0000256" key="1">
    <source>
        <dbReference type="ARBA" id="ARBA00022737"/>
    </source>
</evidence>
<evidence type="ECO:0000313" key="15">
    <source>
        <dbReference type="Proteomes" id="UP000522365"/>
    </source>
</evidence>
<evidence type="ECO:0000259" key="6">
    <source>
        <dbReference type="PROSITE" id="PS51901"/>
    </source>
</evidence>
<dbReference type="PANTHER" id="PTHR43080">
    <property type="entry name" value="CBS DOMAIN-CONTAINING PROTEIN CBSX3, MITOCHONDRIAL"/>
    <property type="match status" value="1"/>
</dbReference>
<dbReference type="RefSeq" id="WP_104838348.1">
    <property type="nucleotide sequence ID" value="NZ_CP026606.1"/>
</dbReference>
<dbReference type="SUPFAM" id="SSF54631">
    <property type="entry name" value="CBS-domain pair"/>
    <property type="match status" value="1"/>
</dbReference>
<dbReference type="KEGG" id="mmad:MMJJ_15940"/>
<reference evidence="16 20" key="3">
    <citation type="submission" date="2020-08" db="EMBL/GenBank/DDBJ databases">
        <title>Genomic Encyclopedia of Type Strains, Phase IV (KMG-V): Genome sequencing to study the core and pangenomes of soil and plant-associated prokaryotes.</title>
        <authorList>
            <person name="Whitman W."/>
        </authorList>
    </citation>
    <scope>NUCLEOTIDE SEQUENCE [LARGE SCALE GENOMIC DNA]</scope>
    <source>
        <strain evidence="8 17">A4</strain>
        <strain evidence="12 16">C11</strain>
        <strain evidence="10 18">C13</strain>
        <strain evidence="11 19">C14</strain>
        <strain evidence="13 20">D1</strain>
        <strain evidence="9 15">S1</strain>
    </source>
</reference>
<sequence length="186" mass="20229">MNLELSVTEAMSTPVATVTLDTTAYDVANILKDKGIGCLVVLNDAGKPVGIITERDLALGVVSRNLKSKEVIVEEISSSKLIAIAPKSTLMDAARKMDAENVKRLPVIDGDELLGIVTVSDITKLSPELFNIMVETNEIHNSEYPYSKNEEIEGICEICGSTDSVNYINGRYICKNCNEDSEGEEE</sequence>
<dbReference type="EMBL" id="JACDUO010000001">
    <property type="protein sequence ID" value="MBA2863477.1"/>
    <property type="molecule type" value="Genomic_DNA"/>
</dbReference>
<dbReference type="InterPro" id="IPR044065">
    <property type="entry name" value="ACP_MB"/>
</dbReference>
<protein>
    <submittedName>
        <fullName evidence="8">CBS domain-containing protein</fullName>
    </submittedName>
    <submittedName>
        <fullName evidence="7">Hypoxic response protein 1</fullName>
    </submittedName>
</protein>
<dbReference type="InterPro" id="IPR051257">
    <property type="entry name" value="Diverse_CBS-Domain"/>
</dbReference>
<dbReference type="InterPro" id="IPR046342">
    <property type="entry name" value="CBS_dom_sf"/>
</dbReference>
<feature type="domain" description="CBS" evidence="5">
    <location>
        <begin position="11"/>
        <end position="68"/>
    </location>
</feature>
<evidence type="ECO:0000313" key="9">
    <source>
        <dbReference type="EMBL" id="MBA2852544.1"/>
    </source>
</evidence>
<feature type="binding site" evidence="4">
    <location>
        <position position="159"/>
    </location>
    <ligand>
        <name>Zn(2+)</name>
        <dbReference type="ChEBI" id="CHEBI:29105"/>
    </ligand>
</feature>
<dbReference type="Proteomes" id="UP000571751">
    <property type="component" value="Unassembled WGS sequence"/>
</dbReference>
<evidence type="ECO:0000313" key="16">
    <source>
        <dbReference type="Proteomes" id="UP000536195"/>
    </source>
</evidence>
<evidence type="ECO:0000313" key="17">
    <source>
        <dbReference type="Proteomes" id="UP000563838"/>
    </source>
</evidence>
<feature type="binding site" evidence="4">
    <location>
        <position position="174"/>
    </location>
    <ligand>
        <name>Fe cation</name>
        <dbReference type="ChEBI" id="CHEBI:24875"/>
    </ligand>
</feature>
<reference evidence="14" key="1">
    <citation type="journal article" date="2018" name="Genome Announc.">
        <title>Complete Genome Sequence of the Methanococcus maripaludis Type Strain JJ (DSM 2067), a Model for Selenoprotein Synthesis in Archaea.</title>
        <authorList>
            <person name="Poehlein A."/>
            <person name="Heym D."/>
            <person name="Quitzke V."/>
            <person name="Fersch J."/>
            <person name="Daniel R."/>
            <person name="Rother M."/>
        </authorList>
    </citation>
    <scope>NUCLEOTIDE SEQUENCE [LARGE SCALE GENOMIC DNA]</scope>
    <source>
        <strain evidence="14">DSM 2067</strain>
    </source>
</reference>
<dbReference type="EMBL" id="CP026606">
    <property type="protein sequence ID" value="AVB76965.1"/>
    <property type="molecule type" value="Genomic_DNA"/>
</dbReference>
<name>A0A2L1CC79_METMI</name>
<evidence type="ECO:0000313" key="10">
    <source>
        <dbReference type="EMBL" id="MBA2863477.1"/>
    </source>
</evidence>
<keyword evidence="2 3" id="KW-0129">CBS domain</keyword>
<dbReference type="Proteomes" id="UP000239462">
    <property type="component" value="Chromosome"/>
</dbReference>
<proteinExistence type="predicted"/>
<feature type="binding site" evidence="4">
    <location>
        <position position="174"/>
    </location>
    <ligand>
        <name>Zn(2+)</name>
        <dbReference type="ChEBI" id="CHEBI:29105"/>
    </ligand>
</feature>
<dbReference type="EMBL" id="JACHED010000001">
    <property type="protein sequence ID" value="MBB6496519.1"/>
    <property type="molecule type" value="Genomic_DNA"/>
</dbReference>
<feature type="domain" description="ACP-type MB" evidence="6">
    <location>
        <begin position="151"/>
        <end position="184"/>
    </location>
</feature>
<dbReference type="PANTHER" id="PTHR43080:SF2">
    <property type="entry name" value="CBS DOMAIN-CONTAINING PROTEIN"/>
    <property type="match status" value="1"/>
</dbReference>
<gene>
    <name evidence="7" type="primary">hrp1</name>
    <name evidence="8" type="ORF">HNP87_000479</name>
    <name evidence="9" type="ORF">HNP89_000481</name>
    <name evidence="12" type="ORF">HNP92_000389</name>
    <name evidence="10" type="ORF">HNP94_000477</name>
    <name evidence="11" type="ORF">HNP95_000481</name>
    <name evidence="13" type="ORF">HNP96_000540</name>
    <name evidence="7" type="ORF">MMJJ_15940</name>
</gene>
<feature type="binding site" evidence="4">
    <location>
        <position position="156"/>
    </location>
    <ligand>
        <name>Zn(2+)</name>
        <dbReference type="ChEBI" id="CHEBI:29105"/>
    </ligand>
</feature>
<evidence type="ECO:0000313" key="19">
    <source>
        <dbReference type="Proteomes" id="UP000571751"/>
    </source>
</evidence>
<dbReference type="PROSITE" id="PS51901">
    <property type="entry name" value="ACP_MB"/>
    <property type="match status" value="1"/>
</dbReference>
<evidence type="ECO:0000313" key="8">
    <source>
        <dbReference type="EMBL" id="MBA2839967.1"/>
    </source>
</evidence>
<evidence type="ECO:0000313" key="7">
    <source>
        <dbReference type="EMBL" id="AVB76965.1"/>
    </source>
</evidence>
<dbReference type="InterPro" id="IPR000644">
    <property type="entry name" value="CBS_dom"/>
</dbReference>
<dbReference type="Pfam" id="PF00571">
    <property type="entry name" value="CBS"/>
    <property type="match status" value="2"/>
</dbReference>
<feature type="binding site" evidence="4">
    <location>
        <position position="159"/>
    </location>
    <ligand>
        <name>Fe cation</name>
        <dbReference type="ChEBI" id="CHEBI:24875"/>
    </ligand>
</feature>
<evidence type="ECO:0000256" key="2">
    <source>
        <dbReference type="ARBA" id="ARBA00023122"/>
    </source>
</evidence>
<evidence type="ECO:0000259" key="5">
    <source>
        <dbReference type="PROSITE" id="PS51371"/>
    </source>
</evidence>
<feature type="binding site" evidence="4">
    <location>
        <position position="177"/>
    </location>
    <ligand>
        <name>Zn(2+)</name>
        <dbReference type="ChEBI" id="CHEBI:29105"/>
    </ligand>
</feature>
<dbReference type="Proteomes" id="UP000536195">
    <property type="component" value="Unassembled WGS sequence"/>
</dbReference>
<evidence type="ECO:0000313" key="13">
    <source>
        <dbReference type="EMBL" id="MBB6496519.1"/>
    </source>
</evidence>
<dbReference type="GO" id="GO:0046872">
    <property type="term" value="F:metal ion binding"/>
    <property type="evidence" value="ECO:0007669"/>
    <property type="project" value="UniProtKB-KW"/>
</dbReference>
<dbReference type="AlphaFoldDB" id="A0A2L1CC79"/>
<evidence type="ECO:0000256" key="3">
    <source>
        <dbReference type="PROSITE-ProRule" id="PRU00703"/>
    </source>
</evidence>
<dbReference type="PROSITE" id="PS51371">
    <property type="entry name" value="CBS"/>
    <property type="match status" value="2"/>
</dbReference>
<keyword evidence="1" id="KW-0677">Repeat</keyword>
<dbReference type="Proteomes" id="UP000522365">
    <property type="component" value="Unassembled WGS sequence"/>
</dbReference>
<dbReference type="CDD" id="cd17775">
    <property type="entry name" value="CBS_pair_bact_arch"/>
    <property type="match status" value="1"/>
</dbReference>
<dbReference type="EMBL" id="JACDUI010000001">
    <property type="protein sequence ID" value="MBA2839967.1"/>
    <property type="molecule type" value="Genomic_DNA"/>
</dbReference>
<keyword evidence="4" id="KW-0408">Iron</keyword>
<organism evidence="7 14">
    <name type="scientific">Methanococcus maripaludis</name>
    <name type="common">Methanococcus deltae</name>
    <dbReference type="NCBI Taxonomy" id="39152"/>
    <lineage>
        <taxon>Archaea</taxon>
        <taxon>Methanobacteriati</taxon>
        <taxon>Methanobacteriota</taxon>
        <taxon>Methanomada group</taxon>
        <taxon>Methanococci</taxon>
        <taxon>Methanococcales</taxon>
        <taxon>Methanococcaceae</taxon>
        <taxon>Methanococcus</taxon>
    </lineage>
</organism>
<dbReference type="GeneID" id="36102678"/>
<feature type="binding site" evidence="4">
    <location>
        <position position="156"/>
    </location>
    <ligand>
        <name>Fe cation</name>
        <dbReference type="ChEBI" id="CHEBI:24875"/>
    </ligand>
</feature>
<keyword evidence="4" id="KW-0862">Zinc</keyword>
<dbReference type="Proteomes" id="UP000590564">
    <property type="component" value="Unassembled WGS sequence"/>
</dbReference>
<dbReference type="Gene3D" id="3.10.580.10">
    <property type="entry name" value="CBS-domain"/>
    <property type="match status" value="1"/>
</dbReference>
<evidence type="ECO:0000313" key="14">
    <source>
        <dbReference type="Proteomes" id="UP000239462"/>
    </source>
</evidence>
<evidence type="ECO:0000256" key="4">
    <source>
        <dbReference type="PROSITE-ProRule" id="PRU01249"/>
    </source>
</evidence>
<feature type="domain" description="CBS" evidence="5">
    <location>
        <begin position="76"/>
        <end position="136"/>
    </location>
</feature>
<keyword evidence="4" id="KW-0479">Metal-binding</keyword>
<accession>A0A2L1CC79</accession>
<evidence type="ECO:0000313" key="12">
    <source>
        <dbReference type="EMBL" id="MBB6401104.1"/>
    </source>
</evidence>
<evidence type="ECO:0000313" key="11">
    <source>
        <dbReference type="EMBL" id="MBA2868322.1"/>
    </source>
</evidence>
<dbReference type="EMBL" id="JACDUK010000001">
    <property type="protein sequence ID" value="MBA2852544.1"/>
    <property type="molecule type" value="Genomic_DNA"/>
</dbReference>
<feature type="binding site" evidence="4">
    <location>
        <position position="177"/>
    </location>
    <ligand>
        <name>Fe cation</name>
        <dbReference type="ChEBI" id="CHEBI:24875"/>
    </ligand>
</feature>
<reference evidence="7" key="2">
    <citation type="submission" date="2018-02" db="EMBL/GenBank/DDBJ databases">
        <title>Complete genome sequence of the Methanococcus maripaludis type strain JJ (DSM 2067), a model for selenoprotein synthesis in Archaea.</title>
        <authorList>
            <person name="Poehlein A."/>
            <person name="Heym D."/>
            <person name="Quitzke V."/>
            <person name="Fersch J."/>
            <person name="Daniel R."/>
            <person name="Rother M."/>
        </authorList>
    </citation>
    <scope>NUCLEOTIDE SEQUENCE [LARGE SCALE GENOMIC DNA]</scope>
    <source>
        <strain evidence="7">DSM 2067</strain>
    </source>
</reference>
<evidence type="ECO:0000313" key="20">
    <source>
        <dbReference type="Proteomes" id="UP000590564"/>
    </source>
</evidence>
<evidence type="ECO:0000313" key="18">
    <source>
        <dbReference type="Proteomes" id="UP000567099"/>
    </source>
</evidence>
<dbReference type="SMART" id="SM00116">
    <property type="entry name" value="CBS"/>
    <property type="match status" value="2"/>
</dbReference>
<dbReference type="EMBL" id="JACDUP010000001">
    <property type="protein sequence ID" value="MBA2868322.1"/>
    <property type="molecule type" value="Genomic_DNA"/>
</dbReference>
<dbReference type="EMBL" id="JACHEC010000001">
    <property type="protein sequence ID" value="MBB6401104.1"/>
    <property type="molecule type" value="Genomic_DNA"/>
</dbReference>
<dbReference type="Proteomes" id="UP000567099">
    <property type="component" value="Unassembled WGS sequence"/>
</dbReference>
<dbReference type="Proteomes" id="UP000563838">
    <property type="component" value="Unassembled WGS sequence"/>
</dbReference>